<accession>A0A075GQ44</accession>
<dbReference type="Pfam" id="PF00127">
    <property type="entry name" value="Copper-bind"/>
    <property type="match status" value="1"/>
</dbReference>
<dbReference type="AlphaFoldDB" id="A0A075GQ44"/>
<reference evidence="4" key="1">
    <citation type="journal article" date="2014" name="Genome Biol. Evol.">
        <title>Pangenome evidence for extensive interdomain horizontal transfer affecting lineage core and shell genes in uncultured planktonic thaumarchaeota and euryarchaeota.</title>
        <authorList>
            <person name="Deschamps P."/>
            <person name="Zivanovic Y."/>
            <person name="Moreira D."/>
            <person name="Rodriguez-Valera F."/>
            <person name="Lopez-Garcia P."/>
        </authorList>
    </citation>
    <scope>NUCLEOTIDE SEQUENCE</scope>
</reference>
<evidence type="ECO:0000256" key="1">
    <source>
        <dbReference type="ARBA" id="ARBA00022723"/>
    </source>
</evidence>
<dbReference type="PANTHER" id="PTHR36507:SF1">
    <property type="entry name" value="BLL1555 PROTEIN"/>
    <property type="match status" value="1"/>
</dbReference>
<dbReference type="GO" id="GO:0005507">
    <property type="term" value="F:copper ion binding"/>
    <property type="evidence" value="ECO:0007669"/>
    <property type="project" value="InterPro"/>
</dbReference>
<keyword evidence="1" id="KW-0479">Metal-binding</keyword>
<feature type="domain" description="Blue (type 1) copper" evidence="3">
    <location>
        <begin position="126"/>
        <end position="203"/>
    </location>
</feature>
<evidence type="ECO:0000256" key="2">
    <source>
        <dbReference type="ARBA" id="ARBA00023008"/>
    </source>
</evidence>
<dbReference type="Gene3D" id="2.60.40.420">
    <property type="entry name" value="Cupredoxins - blue copper proteins"/>
    <property type="match status" value="1"/>
</dbReference>
<protein>
    <submittedName>
        <fullName evidence="4">Blue (Type1) copper domain-containing protein</fullName>
    </submittedName>
</protein>
<evidence type="ECO:0000259" key="3">
    <source>
        <dbReference type="Pfam" id="PF00127"/>
    </source>
</evidence>
<organism evidence="4">
    <name type="scientific">uncultured marine thaumarchaeote KM3_16_C10</name>
    <dbReference type="NCBI Taxonomy" id="1456042"/>
    <lineage>
        <taxon>Archaea</taxon>
        <taxon>Nitrososphaerota</taxon>
        <taxon>environmental samples</taxon>
    </lineage>
</organism>
<dbReference type="GO" id="GO:0009055">
    <property type="term" value="F:electron transfer activity"/>
    <property type="evidence" value="ECO:0007669"/>
    <property type="project" value="InterPro"/>
</dbReference>
<dbReference type="SUPFAM" id="SSF49503">
    <property type="entry name" value="Cupredoxins"/>
    <property type="match status" value="1"/>
</dbReference>
<dbReference type="InterPro" id="IPR000923">
    <property type="entry name" value="BlueCu_1"/>
</dbReference>
<keyword evidence="2" id="KW-0186">Copper</keyword>
<evidence type="ECO:0000313" key="4">
    <source>
        <dbReference type="EMBL" id="AIF03868.1"/>
    </source>
</evidence>
<sequence length="203" mass="21893">MSEMQNPHNYRKVGYSMILVAASLAAIGIVQVAIGPDVLYADQMQRDNTAFFEMCKAGNYMQDGCEMFDKPGNTLYEIPRMTLEGTEEAESTIMEESVMETPQVSAEIVSIPSGSGAPGCEETNECYIPAALTVSTGTTVIWENIDNAAHLATSGTPDGGPDGAFDSGMIMAGATFEYEFSDKGEFAYYCLVHPWMVGTVTVE</sequence>
<dbReference type="EMBL" id="KF900692">
    <property type="protein sequence ID" value="AIF03868.1"/>
    <property type="molecule type" value="Genomic_DNA"/>
</dbReference>
<proteinExistence type="predicted"/>
<dbReference type="InterPro" id="IPR008972">
    <property type="entry name" value="Cupredoxin"/>
</dbReference>
<name>A0A075GQ44_9ARCH</name>
<dbReference type="InterPro" id="IPR052721">
    <property type="entry name" value="ET_Amicyanin"/>
</dbReference>
<dbReference type="PANTHER" id="PTHR36507">
    <property type="entry name" value="BLL1555 PROTEIN"/>
    <property type="match status" value="1"/>
</dbReference>